<feature type="domain" description="HEPN AbiU2-like" evidence="1">
    <location>
        <begin position="65"/>
        <end position="235"/>
    </location>
</feature>
<dbReference type="Pfam" id="PF18734">
    <property type="entry name" value="HEPN_AbiU2"/>
    <property type="match status" value="1"/>
</dbReference>
<evidence type="ECO:0000313" key="3">
    <source>
        <dbReference type="Proteomes" id="UP001242480"/>
    </source>
</evidence>
<dbReference type="Proteomes" id="UP001242480">
    <property type="component" value="Unassembled WGS sequence"/>
</dbReference>
<protein>
    <recommendedName>
        <fullName evidence="1">HEPN AbiU2-like domain-containing protein</fullName>
    </recommendedName>
</protein>
<dbReference type="InterPro" id="IPR040704">
    <property type="entry name" value="HEPN_AbiU2"/>
</dbReference>
<accession>A0ABU0J0D4</accession>
<organism evidence="2 3">
    <name type="scientific">Labrys wisconsinensis</name>
    <dbReference type="NCBI Taxonomy" id="425677"/>
    <lineage>
        <taxon>Bacteria</taxon>
        <taxon>Pseudomonadati</taxon>
        <taxon>Pseudomonadota</taxon>
        <taxon>Alphaproteobacteria</taxon>
        <taxon>Hyphomicrobiales</taxon>
        <taxon>Xanthobacteraceae</taxon>
        <taxon>Labrys</taxon>
    </lineage>
</organism>
<dbReference type="RefSeq" id="WP_307266087.1">
    <property type="nucleotide sequence ID" value="NZ_JAUSVX010000001.1"/>
</dbReference>
<reference evidence="2 3" key="1">
    <citation type="submission" date="2023-07" db="EMBL/GenBank/DDBJ databases">
        <title>Genomic Encyclopedia of Type Strains, Phase IV (KMG-IV): sequencing the most valuable type-strain genomes for metagenomic binning, comparative biology and taxonomic classification.</title>
        <authorList>
            <person name="Goeker M."/>
        </authorList>
    </citation>
    <scope>NUCLEOTIDE SEQUENCE [LARGE SCALE GENOMIC DNA]</scope>
    <source>
        <strain evidence="2 3">DSM 19619</strain>
    </source>
</reference>
<keyword evidence="3" id="KW-1185">Reference proteome</keyword>
<name>A0ABU0J0D4_9HYPH</name>
<gene>
    <name evidence="2" type="ORF">QO011_000006</name>
</gene>
<sequence length="256" mass="28915">MNKKKSSKKRSIISKSYAVSRIDKMLPLIVENVRISIQLESMLETGNEVIGEIRGGEANGPHWYGAHCYNTVINSVILNFALSLAKLFDPGTKRIHPNKRDVASIPLLLRLMKQKRCQAALVARSRQWTSEMGSIVQHHEAIAQREIDEALAAYAKLTRAHSGRAAAATLKTFRDKKLAHSLIDPALKSLPRFEQLFFLLNTAMEIIAHVRLAVTGQNWQPEGFRKEARRQGKAFWSPAIKAVIEAERQFVRVRLE</sequence>
<comment type="caution">
    <text evidence="2">The sequence shown here is derived from an EMBL/GenBank/DDBJ whole genome shotgun (WGS) entry which is preliminary data.</text>
</comment>
<evidence type="ECO:0000259" key="1">
    <source>
        <dbReference type="Pfam" id="PF18734"/>
    </source>
</evidence>
<dbReference type="EMBL" id="JAUSVX010000001">
    <property type="protein sequence ID" value="MDQ0467011.1"/>
    <property type="molecule type" value="Genomic_DNA"/>
</dbReference>
<proteinExistence type="predicted"/>
<evidence type="ECO:0000313" key="2">
    <source>
        <dbReference type="EMBL" id="MDQ0467011.1"/>
    </source>
</evidence>